<dbReference type="SUPFAM" id="SSF56436">
    <property type="entry name" value="C-type lectin-like"/>
    <property type="match status" value="1"/>
</dbReference>
<evidence type="ECO:0000256" key="1">
    <source>
        <dbReference type="ARBA" id="ARBA00004167"/>
    </source>
</evidence>
<reference evidence="14 15" key="1">
    <citation type="journal article" date="2019" name="Mol. Ecol. Resour.">
        <title>Chromosome-level genome assembly of Triplophysa tibetana, a fish adapted to the harsh high-altitude environment of the Tibetan Plateau.</title>
        <authorList>
            <person name="Yang X."/>
            <person name="Liu H."/>
            <person name="Ma Z."/>
            <person name="Zou Y."/>
            <person name="Zou M."/>
            <person name="Mao Y."/>
            <person name="Li X."/>
            <person name="Wang H."/>
            <person name="Chen T."/>
            <person name="Wang W."/>
            <person name="Yang R."/>
        </authorList>
    </citation>
    <scope>NUCLEOTIDE SEQUENCE [LARGE SCALE GENOMIC DNA]</scope>
    <source>
        <strain evidence="14">TTIB1903HZAU</strain>
        <tissue evidence="14">Muscle</tissue>
    </source>
</reference>
<dbReference type="InterPro" id="IPR016186">
    <property type="entry name" value="C-type_lectin-like/link_sf"/>
</dbReference>
<keyword evidence="3 12" id="KW-0732">Signal</keyword>
<dbReference type="GO" id="GO:0005540">
    <property type="term" value="F:hyaluronic acid binding"/>
    <property type="evidence" value="ECO:0007669"/>
    <property type="project" value="InterPro"/>
</dbReference>
<feature type="region of interest" description="Disordered" evidence="10">
    <location>
        <begin position="246"/>
        <end position="275"/>
    </location>
</feature>
<evidence type="ECO:0000256" key="3">
    <source>
        <dbReference type="ARBA" id="ARBA00022729"/>
    </source>
</evidence>
<feature type="disulfide bond" evidence="9">
    <location>
        <begin position="80"/>
        <end position="101"/>
    </location>
</feature>
<feature type="compositionally biased region" description="Basic and acidic residues" evidence="10">
    <location>
        <begin position="246"/>
        <end position="266"/>
    </location>
</feature>
<dbReference type="PANTHER" id="PTHR10225:SF2">
    <property type="entry name" value="LYMPHATIC VESSEL ENDOTHELIAL HYALURONIC ACID RECEPTOR 1"/>
    <property type="match status" value="1"/>
</dbReference>
<keyword evidence="5 11" id="KW-0472">Membrane</keyword>
<dbReference type="InterPro" id="IPR016187">
    <property type="entry name" value="CTDL_fold"/>
</dbReference>
<evidence type="ECO:0000256" key="2">
    <source>
        <dbReference type="ARBA" id="ARBA00022692"/>
    </source>
</evidence>
<keyword evidence="8" id="KW-0325">Glycoprotein</keyword>
<dbReference type="PANTHER" id="PTHR10225">
    <property type="entry name" value="HYALURONAN RECEPTOR"/>
    <property type="match status" value="1"/>
</dbReference>
<dbReference type="GO" id="GO:0007155">
    <property type="term" value="P:cell adhesion"/>
    <property type="evidence" value="ECO:0007669"/>
    <property type="project" value="InterPro"/>
</dbReference>
<comment type="caution">
    <text evidence="14">The sequence shown here is derived from an EMBL/GenBank/DDBJ whole genome shotgun (WGS) entry which is preliminary data.</text>
</comment>
<comment type="subcellular location">
    <subcellularLocation>
        <location evidence="1">Membrane</location>
        <topology evidence="1">Single-pass membrane protein</topology>
    </subcellularLocation>
</comment>
<feature type="chain" id="PRO_5023109798" description="Link domain-containing protein" evidence="12">
    <location>
        <begin position="20"/>
        <end position="275"/>
    </location>
</feature>
<protein>
    <recommendedName>
        <fullName evidence="13">Link domain-containing protein</fullName>
    </recommendedName>
</protein>
<dbReference type="InterPro" id="IPR043210">
    <property type="entry name" value="CD44_antigen-like"/>
</dbReference>
<feature type="compositionally biased region" description="Polar residues" evidence="10">
    <location>
        <begin position="137"/>
        <end position="153"/>
    </location>
</feature>
<dbReference type="Proteomes" id="UP000324632">
    <property type="component" value="Chromosome 3"/>
</dbReference>
<dbReference type="AlphaFoldDB" id="A0A5A9PRY9"/>
<keyword evidence="15" id="KW-1185">Reference proteome</keyword>
<evidence type="ECO:0000256" key="5">
    <source>
        <dbReference type="ARBA" id="ARBA00023136"/>
    </source>
</evidence>
<evidence type="ECO:0000256" key="9">
    <source>
        <dbReference type="PROSITE-ProRule" id="PRU00323"/>
    </source>
</evidence>
<evidence type="ECO:0000256" key="12">
    <source>
        <dbReference type="SAM" id="SignalP"/>
    </source>
</evidence>
<evidence type="ECO:0000256" key="8">
    <source>
        <dbReference type="ARBA" id="ARBA00023180"/>
    </source>
</evidence>
<dbReference type="PRINTS" id="PR01265">
    <property type="entry name" value="LINKMODULE"/>
</dbReference>
<feature type="region of interest" description="Disordered" evidence="10">
    <location>
        <begin position="137"/>
        <end position="165"/>
    </location>
</feature>
<dbReference type="Gene3D" id="3.10.100.10">
    <property type="entry name" value="Mannose-Binding Protein A, subunit A"/>
    <property type="match status" value="1"/>
</dbReference>
<organism evidence="14 15">
    <name type="scientific">Triplophysa tibetana</name>
    <dbReference type="NCBI Taxonomy" id="1572043"/>
    <lineage>
        <taxon>Eukaryota</taxon>
        <taxon>Metazoa</taxon>
        <taxon>Chordata</taxon>
        <taxon>Craniata</taxon>
        <taxon>Vertebrata</taxon>
        <taxon>Euteleostomi</taxon>
        <taxon>Actinopterygii</taxon>
        <taxon>Neopterygii</taxon>
        <taxon>Teleostei</taxon>
        <taxon>Ostariophysi</taxon>
        <taxon>Cypriniformes</taxon>
        <taxon>Nemacheilidae</taxon>
        <taxon>Triplophysa</taxon>
    </lineage>
</organism>
<dbReference type="GO" id="GO:0005886">
    <property type="term" value="C:plasma membrane"/>
    <property type="evidence" value="ECO:0007669"/>
    <property type="project" value="TreeGrafter"/>
</dbReference>
<evidence type="ECO:0000259" key="13">
    <source>
        <dbReference type="PROSITE" id="PS50963"/>
    </source>
</evidence>
<feature type="compositionally biased region" description="Low complexity" evidence="10">
    <location>
        <begin position="154"/>
        <end position="165"/>
    </location>
</feature>
<evidence type="ECO:0000256" key="11">
    <source>
        <dbReference type="SAM" id="Phobius"/>
    </source>
</evidence>
<evidence type="ECO:0000313" key="14">
    <source>
        <dbReference type="EMBL" id="KAA0723776.1"/>
    </source>
</evidence>
<proteinExistence type="predicted"/>
<evidence type="ECO:0000256" key="10">
    <source>
        <dbReference type="SAM" id="MobiDB-lite"/>
    </source>
</evidence>
<feature type="signal peptide" evidence="12">
    <location>
        <begin position="1"/>
        <end position="19"/>
    </location>
</feature>
<dbReference type="EMBL" id="SOYY01000003">
    <property type="protein sequence ID" value="KAA0723776.1"/>
    <property type="molecule type" value="Genomic_DNA"/>
</dbReference>
<dbReference type="InterPro" id="IPR000538">
    <property type="entry name" value="Link_dom"/>
</dbReference>
<keyword evidence="2 11" id="KW-0812">Transmembrane</keyword>
<dbReference type="PROSITE" id="PS50963">
    <property type="entry name" value="LINK_2"/>
    <property type="match status" value="1"/>
</dbReference>
<comment type="caution">
    <text evidence="9">Lacks conserved residue(s) required for the propagation of feature annotation.</text>
</comment>
<evidence type="ECO:0000256" key="4">
    <source>
        <dbReference type="ARBA" id="ARBA00022989"/>
    </source>
</evidence>
<feature type="transmembrane region" description="Helical" evidence="11">
    <location>
        <begin position="194"/>
        <end position="218"/>
    </location>
</feature>
<feature type="domain" description="Link" evidence="13">
    <location>
        <begin position="35"/>
        <end position="125"/>
    </location>
</feature>
<evidence type="ECO:0000256" key="7">
    <source>
        <dbReference type="ARBA" id="ARBA00023170"/>
    </source>
</evidence>
<sequence length="275" mass="30694">MASVWMLLLLKSFFMCGLSLDTKLIEVYPKQPILGVFQAYLGKKYELNASAARDVCEYLGVTIASKAQVVDAQKHGFETCMFGWIDEQIAVVPRVQVKSNCGRGEVGVVVWRADVNRKFDVFCFNLTDFEIQNQAMSGDQKSTEKPITTTPKASTSSPLTSISIPPTLSYNPDPDDIEVEIHLPISGTPASVGVVPVAILITVTFAVLLAVFLAVYNFKMNRSCRMFRDAERRQEDIETEVWEGCSKKDLQKTQEENVHKKEEENHNSGSSLDQD</sequence>
<keyword evidence="4 11" id="KW-1133">Transmembrane helix</keyword>
<dbReference type="Pfam" id="PF00193">
    <property type="entry name" value="Xlink"/>
    <property type="match status" value="1"/>
</dbReference>
<accession>A0A5A9PRY9</accession>
<dbReference type="GO" id="GO:0004888">
    <property type="term" value="F:transmembrane signaling receptor activity"/>
    <property type="evidence" value="ECO:0007669"/>
    <property type="project" value="TreeGrafter"/>
</dbReference>
<name>A0A5A9PRY9_9TELE</name>
<evidence type="ECO:0000313" key="15">
    <source>
        <dbReference type="Proteomes" id="UP000324632"/>
    </source>
</evidence>
<evidence type="ECO:0000256" key="6">
    <source>
        <dbReference type="ARBA" id="ARBA00023157"/>
    </source>
</evidence>
<keyword evidence="7" id="KW-0675">Receptor</keyword>
<keyword evidence="6 9" id="KW-1015">Disulfide bond</keyword>
<dbReference type="PROSITE" id="PS01241">
    <property type="entry name" value="LINK_1"/>
    <property type="match status" value="1"/>
</dbReference>
<gene>
    <name evidence="14" type="ORF">E1301_Tti003109</name>
</gene>
<dbReference type="SMART" id="SM00445">
    <property type="entry name" value="LINK"/>
    <property type="match status" value="1"/>
</dbReference>